<dbReference type="InterPro" id="IPR050536">
    <property type="entry name" value="DtxR_MntR_Metal-Reg"/>
</dbReference>
<evidence type="ECO:0000313" key="8">
    <source>
        <dbReference type="EMBL" id="MBB5347628.1"/>
    </source>
</evidence>
<accession>A0A840UY93</accession>
<dbReference type="Pfam" id="PF01325">
    <property type="entry name" value="Fe_dep_repress"/>
    <property type="match status" value="1"/>
</dbReference>
<dbReference type="Gene3D" id="1.10.10.10">
    <property type="entry name" value="Winged helix-like DNA-binding domain superfamily/Winged helix DNA-binding domain"/>
    <property type="match status" value="1"/>
</dbReference>
<comment type="similarity">
    <text evidence="1">Belongs to the DtxR/MntR family.</text>
</comment>
<organism evidence="8 9">
    <name type="scientific">Desulfoprunum benzoelyticum</name>
    <dbReference type="NCBI Taxonomy" id="1506996"/>
    <lineage>
        <taxon>Bacteria</taxon>
        <taxon>Pseudomonadati</taxon>
        <taxon>Thermodesulfobacteriota</taxon>
        <taxon>Desulfobulbia</taxon>
        <taxon>Desulfobulbales</taxon>
        <taxon>Desulfobulbaceae</taxon>
        <taxon>Desulfoprunum</taxon>
    </lineage>
</organism>
<evidence type="ECO:0000256" key="4">
    <source>
        <dbReference type="ARBA" id="ARBA00023125"/>
    </source>
</evidence>
<dbReference type="InterPro" id="IPR022689">
    <property type="entry name" value="Iron_dep_repressor"/>
</dbReference>
<dbReference type="InterPro" id="IPR036421">
    <property type="entry name" value="Fe_dep_repressor_sf"/>
</dbReference>
<reference evidence="8 9" key="1">
    <citation type="submission" date="2020-08" db="EMBL/GenBank/DDBJ databases">
        <title>Genomic Encyclopedia of Type Strains, Phase IV (KMG-IV): sequencing the most valuable type-strain genomes for metagenomic binning, comparative biology and taxonomic classification.</title>
        <authorList>
            <person name="Goeker M."/>
        </authorList>
    </citation>
    <scope>NUCLEOTIDE SEQUENCE [LARGE SCALE GENOMIC DNA]</scope>
    <source>
        <strain evidence="8 9">DSM 28570</strain>
    </source>
</reference>
<keyword evidence="3" id="KW-0805">Transcription regulation</keyword>
<dbReference type="PRINTS" id="PR00035">
    <property type="entry name" value="HTHGNTR"/>
</dbReference>
<dbReference type="GO" id="GO:0003677">
    <property type="term" value="F:DNA binding"/>
    <property type="evidence" value="ECO:0007669"/>
    <property type="project" value="UniProtKB-KW"/>
</dbReference>
<dbReference type="RefSeq" id="WP_183349552.1">
    <property type="nucleotide sequence ID" value="NZ_JACHEO010000005.1"/>
</dbReference>
<name>A0A840UY93_9BACT</name>
<sequence>MKKKKDLSASLEDYIEAIHHIVNEKHVARSKEIASRLEVSRASVTEALRALARKGLINYAPYQAITMTTKGRKVARDVIFRHDTLKQFFIEVLAIDRKIAEEAACRIEHAAPPEVIARMISFTQFMQCCPRGGEDLIKGFANFCAEGRTRTSCEECLSGCLEQAKEGHEDVKI</sequence>
<gene>
    <name evidence="8" type="ORF">HNQ81_001349</name>
</gene>
<dbReference type="GO" id="GO:0046983">
    <property type="term" value="F:protein dimerization activity"/>
    <property type="evidence" value="ECO:0007669"/>
    <property type="project" value="InterPro"/>
</dbReference>
<dbReference type="PROSITE" id="PS50944">
    <property type="entry name" value="HTH_DTXR"/>
    <property type="match status" value="1"/>
</dbReference>
<dbReference type="PANTHER" id="PTHR33238">
    <property type="entry name" value="IRON (METAL) DEPENDENT REPRESSOR, DTXR FAMILY"/>
    <property type="match status" value="1"/>
</dbReference>
<evidence type="ECO:0000256" key="5">
    <source>
        <dbReference type="ARBA" id="ARBA00023163"/>
    </source>
</evidence>
<dbReference type="InterPro" id="IPR036388">
    <property type="entry name" value="WH-like_DNA-bd_sf"/>
</dbReference>
<dbReference type="EMBL" id="JACHEO010000005">
    <property type="protein sequence ID" value="MBB5347628.1"/>
    <property type="molecule type" value="Genomic_DNA"/>
</dbReference>
<dbReference type="InterPro" id="IPR022687">
    <property type="entry name" value="HTH_DTXR"/>
</dbReference>
<evidence type="ECO:0000256" key="1">
    <source>
        <dbReference type="ARBA" id="ARBA00007871"/>
    </source>
</evidence>
<protein>
    <recommendedName>
        <fullName evidence="2">Transcriptional regulator MntR</fullName>
    </recommendedName>
</protein>
<proteinExistence type="inferred from homology"/>
<dbReference type="InterPro" id="IPR036390">
    <property type="entry name" value="WH_DNA-bd_sf"/>
</dbReference>
<dbReference type="SUPFAM" id="SSF47979">
    <property type="entry name" value="Iron-dependent repressor protein, dimerization domain"/>
    <property type="match status" value="1"/>
</dbReference>
<evidence type="ECO:0000256" key="6">
    <source>
        <dbReference type="ARBA" id="ARBA00025185"/>
    </source>
</evidence>
<dbReference type="Proteomes" id="UP000539642">
    <property type="component" value="Unassembled WGS sequence"/>
</dbReference>
<evidence type="ECO:0000256" key="2">
    <source>
        <dbReference type="ARBA" id="ARBA00022386"/>
    </source>
</evidence>
<dbReference type="AlphaFoldDB" id="A0A840UY93"/>
<evidence type="ECO:0000313" key="9">
    <source>
        <dbReference type="Proteomes" id="UP000539642"/>
    </source>
</evidence>
<dbReference type="GO" id="GO:0046914">
    <property type="term" value="F:transition metal ion binding"/>
    <property type="evidence" value="ECO:0007669"/>
    <property type="project" value="InterPro"/>
</dbReference>
<keyword evidence="9" id="KW-1185">Reference proteome</keyword>
<comment type="function">
    <text evidence="6">In the presence of manganese, represses expression of mntH and mntS. Up-regulates expression of mntP.</text>
</comment>
<dbReference type="SUPFAM" id="SSF46785">
    <property type="entry name" value="Winged helix' DNA-binding domain"/>
    <property type="match status" value="1"/>
</dbReference>
<dbReference type="InterPro" id="IPR000524">
    <property type="entry name" value="Tscrpt_reg_HTH_GntR"/>
</dbReference>
<feature type="domain" description="HTH dtxR-type" evidence="7">
    <location>
        <begin position="7"/>
        <end position="68"/>
    </location>
</feature>
<dbReference type="PANTHER" id="PTHR33238:SF7">
    <property type="entry name" value="IRON-DEPENDENT TRANSCRIPTIONAL REGULATOR"/>
    <property type="match status" value="1"/>
</dbReference>
<keyword evidence="4" id="KW-0238">DNA-binding</keyword>
<dbReference type="Pfam" id="PF02742">
    <property type="entry name" value="Fe_dep_repr_C"/>
    <property type="match status" value="1"/>
</dbReference>
<evidence type="ECO:0000259" key="7">
    <source>
        <dbReference type="PROSITE" id="PS50944"/>
    </source>
</evidence>
<dbReference type="InterPro" id="IPR001367">
    <property type="entry name" value="Fe_dep_repressor"/>
</dbReference>
<dbReference type="GO" id="GO:0003700">
    <property type="term" value="F:DNA-binding transcription factor activity"/>
    <property type="evidence" value="ECO:0007669"/>
    <property type="project" value="InterPro"/>
</dbReference>
<keyword evidence="5" id="KW-0804">Transcription</keyword>
<evidence type="ECO:0000256" key="3">
    <source>
        <dbReference type="ARBA" id="ARBA00023015"/>
    </source>
</evidence>
<comment type="caution">
    <text evidence="8">The sequence shown here is derived from an EMBL/GenBank/DDBJ whole genome shotgun (WGS) entry which is preliminary data.</text>
</comment>
<dbReference type="SMART" id="SM00529">
    <property type="entry name" value="HTH_DTXR"/>
    <property type="match status" value="1"/>
</dbReference>
<dbReference type="Gene3D" id="1.10.60.10">
    <property type="entry name" value="Iron dependent repressor, metal binding and dimerisation domain"/>
    <property type="match status" value="1"/>
</dbReference>